<dbReference type="AlphaFoldDB" id="A0A9X0AAZ4"/>
<sequence length="1177" mass="128185">MASVKFDGEAMTGHAAAVGINPAANFFTVADHRQQPLVFSLGNDNLFYMTKIGDSGDHELVNLAQKLGLGSDHTKVSSFGVSQDQSGVIYLTTVHQSGSSTFLNVFQPMEPDSFQKDSLAHLAMSHTITDYERQGRIVSVKVGSASPTESYPAVLVCFKEVRSISTTQDLARIIVDDMLESYTITKDITLPSNANKILDMCPVTTDFGPAVATLYHIQNQEKIAVITVDDYYGGKIKGQLEIPSGMNGKALTTAYNGDGYTNLLVGGQGLFHCGAYDLLSGGKMSCITKQGVFSDLQAVHSVQTEDKWTIWGNHSTGSVGYVSLDLDNPTPLANPVTVLPTKQGGRISPFISAVTGRQEFMVVNNDGQLVRLHQDTNYTGIWKTVPYFVPSLEKVLSYDAFMVHCTLLDAKGVILVGKQVSMKASGSVSARVKGRPIDLDPEQGVSVMTDARGNVEFLVSRHELSSFTYSFSDITGNNYFRGQTQYIYPDDRIYDKFADIKTGNDLKNTRLPSGKRLVDPSTDQKTLDNVAAAVQHLRSTRKDMKDNPSQTVAISERKSRTPPKLVHRSQLVCGSNLDKVLSNTDSIIDTLWDSWNGLVNSVEKIVTWAIQQYEEGGIFYLIFEIGEQLYRWEISVIAHIGKALWSLWKKILEGIELLLEFIEFLFEWKDIQATHKSLTHIMNNGLNLAINSVSKIQRKAGDLFDDLENEIRNLKPVKDSTPLNHKESGKASDEGSDLRKNASFNYMFHQVQYGGAADSSTIGDTITGDPAIDTFIENVLKPTAKSVEDSIQTLGIDLKNLWQSKDSNITVGDITGTIGVDLLVGLIDVLKTIITGGLSFTTTALQSLSNVLNFEINIPVISWLYETYISGGTKLTILDALCIILAIPVTIGYKLLHNAAPPDLASLDLESILSGKTKLTLEQNSVMGTMAITSVVLMGILSAVDVFTTNSTATALEHATIIGRKGKPKLMPTLQTTADLRFRATCPLLTQAQILVTKPGPKLSKIWGLRKNPFLRGFAFLGIRAFTVAGPALEPQEDLAKMKAYSWGTAFLVDLTDVIVHYLLADMSPEKEVMKAVAVIGLAAELISSGLDLGVTTLRAMREGASVSTIVEMLGAVGYLLSCVMDTLGVIDEELESETVLVIAGGVGLGVGVGGSITDLMFDALEKFWNVQLNVRL</sequence>
<evidence type="ECO:0000313" key="2">
    <source>
        <dbReference type="EMBL" id="KAJ8059437.1"/>
    </source>
</evidence>
<proteinExistence type="predicted"/>
<protein>
    <submittedName>
        <fullName evidence="2">Uncharacterized protein</fullName>
    </submittedName>
</protein>
<evidence type="ECO:0000313" key="3">
    <source>
        <dbReference type="Proteomes" id="UP001152300"/>
    </source>
</evidence>
<dbReference type="Proteomes" id="UP001152300">
    <property type="component" value="Unassembled WGS sequence"/>
</dbReference>
<gene>
    <name evidence="2" type="ORF">OCU04_011101</name>
</gene>
<dbReference type="EMBL" id="JAPEIS010000014">
    <property type="protein sequence ID" value="KAJ8059437.1"/>
    <property type="molecule type" value="Genomic_DNA"/>
</dbReference>
<accession>A0A9X0AAZ4</accession>
<evidence type="ECO:0000256" key="1">
    <source>
        <dbReference type="SAM" id="MobiDB-lite"/>
    </source>
</evidence>
<comment type="caution">
    <text evidence="2">The sequence shown here is derived from an EMBL/GenBank/DDBJ whole genome shotgun (WGS) entry which is preliminary data.</text>
</comment>
<name>A0A9X0AAZ4_9HELO</name>
<dbReference type="OrthoDB" id="3235083at2759"/>
<reference evidence="2" key="1">
    <citation type="submission" date="2022-11" db="EMBL/GenBank/DDBJ databases">
        <title>Genome Resource of Sclerotinia nivalis Strain SnTB1, a Plant Pathogen Isolated from American Ginseng.</title>
        <authorList>
            <person name="Fan S."/>
        </authorList>
    </citation>
    <scope>NUCLEOTIDE SEQUENCE</scope>
    <source>
        <strain evidence="2">SnTB1</strain>
    </source>
</reference>
<feature type="region of interest" description="Disordered" evidence="1">
    <location>
        <begin position="717"/>
        <end position="737"/>
    </location>
</feature>
<keyword evidence="3" id="KW-1185">Reference proteome</keyword>
<organism evidence="2 3">
    <name type="scientific">Sclerotinia nivalis</name>
    <dbReference type="NCBI Taxonomy" id="352851"/>
    <lineage>
        <taxon>Eukaryota</taxon>
        <taxon>Fungi</taxon>
        <taxon>Dikarya</taxon>
        <taxon>Ascomycota</taxon>
        <taxon>Pezizomycotina</taxon>
        <taxon>Leotiomycetes</taxon>
        <taxon>Helotiales</taxon>
        <taxon>Sclerotiniaceae</taxon>
        <taxon>Sclerotinia</taxon>
    </lineage>
</organism>